<dbReference type="Proteomes" id="UP000037904">
    <property type="component" value="Unassembled WGS sequence"/>
</dbReference>
<gene>
    <name evidence="2" type="ORF">FLAG1_05165</name>
</gene>
<sequence>MSGNSSVFPDEFLMRQFKTFNPPSKYTVALLGTSLFGRFKYYTAHDPYFKENPCILNLGGHLGADRIQNVQRLIERDFLRCLKEHQPNLKVIYLQMGDGDLTENGLQKSDALTYGKVVKSLRDEFPNAQIVITAFFLQRGFSEAVIEEANQMLRDIASQNGDTVSFLPFGPDQTGFMSNDQIHLTNAGYRKWYDFIQNDINNR</sequence>
<dbReference type="InterPro" id="IPR036514">
    <property type="entry name" value="SGNH_hydro_sf"/>
</dbReference>
<feature type="domain" description="SGNH hydrolase-type esterase" evidence="1">
    <location>
        <begin position="72"/>
        <end position="190"/>
    </location>
</feature>
<dbReference type="Pfam" id="PF13472">
    <property type="entry name" value="Lipase_GDSL_2"/>
    <property type="match status" value="1"/>
</dbReference>
<dbReference type="OrthoDB" id="4984803at2759"/>
<dbReference type="Gene3D" id="3.40.50.1110">
    <property type="entry name" value="SGNH hydrolase"/>
    <property type="match status" value="1"/>
</dbReference>
<comment type="caution">
    <text evidence="2">The sequence shown here is derived from an EMBL/GenBank/DDBJ whole genome shotgun (WGS) entry which is preliminary data.</text>
</comment>
<dbReference type="InterPro" id="IPR013830">
    <property type="entry name" value="SGNH_hydro"/>
</dbReference>
<protein>
    <recommendedName>
        <fullName evidence="1">SGNH hydrolase-type esterase domain-containing protein</fullName>
    </recommendedName>
</protein>
<accession>A0A0M9EXJ5</accession>
<keyword evidence="3" id="KW-1185">Reference proteome</keyword>
<reference evidence="2 3" key="1">
    <citation type="submission" date="2015-04" db="EMBL/GenBank/DDBJ databases">
        <title>The draft genome sequence of Fusarium langsethiae, a T-2/HT-2 mycotoxin producer.</title>
        <authorList>
            <person name="Lysoe E."/>
            <person name="Divon H.H."/>
            <person name="Terzi V."/>
            <person name="Orru L."/>
            <person name="Lamontanara A."/>
            <person name="Kolseth A.-K."/>
            <person name="Frandsen R.J."/>
            <person name="Nielsen K."/>
            <person name="Thrane U."/>
        </authorList>
    </citation>
    <scope>NUCLEOTIDE SEQUENCE [LARGE SCALE GENOMIC DNA]</scope>
    <source>
        <strain evidence="2 3">Fl201059</strain>
    </source>
</reference>
<organism evidence="2 3">
    <name type="scientific">Fusarium langsethiae</name>
    <dbReference type="NCBI Taxonomy" id="179993"/>
    <lineage>
        <taxon>Eukaryota</taxon>
        <taxon>Fungi</taxon>
        <taxon>Dikarya</taxon>
        <taxon>Ascomycota</taxon>
        <taxon>Pezizomycotina</taxon>
        <taxon>Sordariomycetes</taxon>
        <taxon>Hypocreomycetidae</taxon>
        <taxon>Hypocreales</taxon>
        <taxon>Nectriaceae</taxon>
        <taxon>Fusarium</taxon>
    </lineage>
</organism>
<proteinExistence type="predicted"/>
<evidence type="ECO:0000259" key="1">
    <source>
        <dbReference type="Pfam" id="PF13472"/>
    </source>
</evidence>
<dbReference type="EMBL" id="JXCE01000080">
    <property type="protein sequence ID" value="KPA41929.1"/>
    <property type="molecule type" value="Genomic_DNA"/>
</dbReference>
<evidence type="ECO:0000313" key="3">
    <source>
        <dbReference type="Proteomes" id="UP000037904"/>
    </source>
</evidence>
<evidence type="ECO:0000313" key="2">
    <source>
        <dbReference type="EMBL" id="KPA41929.1"/>
    </source>
</evidence>
<dbReference type="AlphaFoldDB" id="A0A0M9EXJ5"/>
<dbReference type="SUPFAM" id="SSF52266">
    <property type="entry name" value="SGNH hydrolase"/>
    <property type="match status" value="1"/>
</dbReference>
<name>A0A0M9EXJ5_FUSLA</name>